<dbReference type="PROSITE" id="PS00143">
    <property type="entry name" value="INSULINASE"/>
    <property type="match status" value="1"/>
</dbReference>
<evidence type="ECO:0000256" key="3">
    <source>
        <dbReference type="ARBA" id="ARBA00022670"/>
    </source>
</evidence>
<comment type="caution">
    <text evidence="12">The sequence shown here is derived from an EMBL/GenBank/DDBJ whole genome shotgun (WGS) entry which is preliminary data.</text>
</comment>
<dbReference type="AlphaFoldDB" id="A0A2V4BTM6"/>
<evidence type="ECO:0000256" key="6">
    <source>
        <dbReference type="ARBA" id="ARBA00022833"/>
    </source>
</evidence>
<keyword evidence="7" id="KW-0482">Metalloprotease</keyword>
<evidence type="ECO:0000256" key="4">
    <source>
        <dbReference type="ARBA" id="ARBA00022723"/>
    </source>
</evidence>
<reference evidence="12 13" key="1">
    <citation type="submission" date="2018-05" db="EMBL/GenBank/DDBJ databases">
        <title>Flavobacterium sp. strain IMCC34759, incomplete genome.</title>
        <authorList>
            <person name="Joung Y."/>
            <person name="Cho J."/>
        </authorList>
    </citation>
    <scope>NUCLEOTIDE SEQUENCE [LARGE SCALE GENOMIC DNA]</scope>
    <source>
        <strain evidence="12 13">IMCC34759</strain>
    </source>
</reference>
<dbReference type="SUPFAM" id="SSF63411">
    <property type="entry name" value="LuxS/MPP-like metallohydrolase"/>
    <property type="match status" value="4"/>
</dbReference>
<evidence type="ECO:0000313" key="12">
    <source>
        <dbReference type="EMBL" id="PXY42386.1"/>
    </source>
</evidence>
<evidence type="ECO:0000256" key="2">
    <source>
        <dbReference type="ARBA" id="ARBA00007261"/>
    </source>
</evidence>
<evidence type="ECO:0000256" key="8">
    <source>
        <dbReference type="RuleBase" id="RU004447"/>
    </source>
</evidence>
<keyword evidence="4" id="KW-0479">Metal-binding</keyword>
<sequence length="962" mass="109508">MIFDLFFVPQSKNTRITFLTTTIGKKIKKMTKKNIIFGILLLSFHGAFSQFKTTIPLDKNVTTGKLKNGLTYYILHNEEPKDRASFYFVQNVGAILEDDNQNGLAHFLEHMAFNGTEHFKGKGIIKMLEKNGVSFGKDINAYTAQDETVYNISTVPVTNEKLIDSTLWVLHDWSGSLSLTDAEIDAERGVIREEWRTRRTSDFRLKMQTDPVLYKGSKYSKRDVIGDLDIINNFKYAELRNYYKKWYRPDLQAVIIVGDIDVKAMEQKVKAIFSGIPLAKKATPRTYEIIPKHDELYFETASDKEASSTAITLRYIIDEPLIKDSLVTRKNIMNSFYTSILNNRFNELLLKNQGSSLNLKTYFSEISRLNTTYNILALGKKGKTLEAFEEAYTEAERLKRFGAIQAELDRTKKLFISSYDDFISNKDKIDNETWADKLTNYFLKAKPFLSAEDDYKLITGIIKSISLEELNAYVKTIQKPTNQVVLVTGSDQDKNDFPNKEAVVNVMKKVENMTLEPYTKKENNAPLIEKELKPAAIKKTFEVAGIKDAKGYILENEAKVIVLPTTYSQDQIVFSAFSKGGKSLVKTEDLASAEIATVIARSSGLGNFDNLGLKEKLAGKMAQSSPFIGENTQGFEGGSNKADLETMLQMLYLSFESPRFDSNIFTILKEQYKNNLENIKNDNENAFKEAVDLANSNQNPRTFLFNEKFLEAIDLKKAENIYRDRFKNAADFTFIFVGNIPESGLELIQKYIGNLKSNPALKENYIDHNIEPKKGKTVVHFKRPMEVPKTTVYLNLTGKTEYSKENAMNIYVIGQLLSKRFLQTIREEEGGSYGVNVGGNLEQIPSPTFSLALTFDCNPDKQEKLMQIVWKELNDLKTVPVNANDLEDIKKALLKNREESLKTNSFWNSTIYNNTLNQIPFLQDEDYKNLISKINQKTIQQFSKHVLDSSSSVEVIMSPDPQ</sequence>
<dbReference type="EMBL" id="QJHK01000002">
    <property type="protein sequence ID" value="PXY42386.1"/>
    <property type="molecule type" value="Genomic_DNA"/>
</dbReference>
<dbReference type="InterPro" id="IPR050626">
    <property type="entry name" value="Peptidase_M16"/>
</dbReference>
<evidence type="ECO:0000313" key="13">
    <source>
        <dbReference type="Proteomes" id="UP000247903"/>
    </source>
</evidence>
<keyword evidence="3" id="KW-0645">Protease</keyword>
<keyword evidence="9" id="KW-0175">Coiled coil</keyword>
<dbReference type="InterPro" id="IPR007863">
    <property type="entry name" value="Peptidase_M16_C"/>
</dbReference>
<feature type="coiled-coil region" evidence="9">
    <location>
        <begin position="669"/>
        <end position="696"/>
    </location>
</feature>
<evidence type="ECO:0000256" key="7">
    <source>
        <dbReference type="ARBA" id="ARBA00023049"/>
    </source>
</evidence>
<dbReference type="Pfam" id="PF00675">
    <property type="entry name" value="Peptidase_M16"/>
    <property type="match status" value="1"/>
</dbReference>
<gene>
    <name evidence="12" type="ORF">DMB65_03920</name>
</gene>
<feature type="domain" description="Peptidase M16 N-terminal" evidence="10">
    <location>
        <begin position="74"/>
        <end position="196"/>
    </location>
</feature>
<dbReference type="PANTHER" id="PTHR43690">
    <property type="entry name" value="NARDILYSIN"/>
    <property type="match status" value="1"/>
</dbReference>
<dbReference type="GO" id="GO:0006508">
    <property type="term" value="P:proteolysis"/>
    <property type="evidence" value="ECO:0007669"/>
    <property type="project" value="UniProtKB-KW"/>
</dbReference>
<keyword evidence="13" id="KW-1185">Reference proteome</keyword>
<organism evidence="12 13">
    <name type="scientific">Flavobacterium cheongpyeongense</name>
    <dbReference type="NCBI Taxonomy" id="2212651"/>
    <lineage>
        <taxon>Bacteria</taxon>
        <taxon>Pseudomonadati</taxon>
        <taxon>Bacteroidota</taxon>
        <taxon>Flavobacteriia</taxon>
        <taxon>Flavobacteriales</taxon>
        <taxon>Flavobacteriaceae</taxon>
        <taxon>Flavobacterium</taxon>
    </lineage>
</organism>
<proteinExistence type="inferred from homology"/>
<dbReference type="GO" id="GO:0046872">
    <property type="term" value="F:metal ion binding"/>
    <property type="evidence" value="ECO:0007669"/>
    <property type="project" value="UniProtKB-KW"/>
</dbReference>
<dbReference type="Gene3D" id="3.30.830.10">
    <property type="entry name" value="Metalloenzyme, LuxS/M16 peptidase-like"/>
    <property type="match status" value="4"/>
</dbReference>
<dbReference type="PANTHER" id="PTHR43690:SF34">
    <property type="entry name" value="ZINC PROTEASE PQQL-LIKE"/>
    <property type="match status" value="1"/>
</dbReference>
<feature type="domain" description="Peptidase M16 C-terminal" evidence="11">
    <location>
        <begin position="722"/>
        <end position="893"/>
    </location>
</feature>
<keyword evidence="5" id="KW-0378">Hydrolase</keyword>
<keyword evidence="6" id="KW-0862">Zinc</keyword>
<protein>
    <submittedName>
        <fullName evidence="12">Insulinase family protein</fullName>
    </submittedName>
</protein>
<comment type="cofactor">
    <cofactor evidence="1">
        <name>Zn(2+)</name>
        <dbReference type="ChEBI" id="CHEBI:29105"/>
    </cofactor>
</comment>
<dbReference type="Proteomes" id="UP000247903">
    <property type="component" value="Unassembled WGS sequence"/>
</dbReference>
<dbReference type="InterPro" id="IPR011249">
    <property type="entry name" value="Metalloenz_LuxS/M16"/>
</dbReference>
<dbReference type="InterPro" id="IPR011765">
    <property type="entry name" value="Pept_M16_N"/>
</dbReference>
<accession>A0A2V4BTM6</accession>
<evidence type="ECO:0000256" key="9">
    <source>
        <dbReference type="SAM" id="Coils"/>
    </source>
</evidence>
<dbReference type="InterPro" id="IPR001431">
    <property type="entry name" value="Pept_M16_Zn_BS"/>
</dbReference>
<dbReference type="Pfam" id="PF05193">
    <property type="entry name" value="Peptidase_M16_C"/>
    <property type="match status" value="2"/>
</dbReference>
<feature type="domain" description="Peptidase M16 C-terminal" evidence="11">
    <location>
        <begin position="234"/>
        <end position="413"/>
    </location>
</feature>
<evidence type="ECO:0000259" key="11">
    <source>
        <dbReference type="Pfam" id="PF05193"/>
    </source>
</evidence>
<comment type="similarity">
    <text evidence="2 8">Belongs to the peptidase M16 family.</text>
</comment>
<name>A0A2V4BTM6_9FLAO</name>
<evidence type="ECO:0000256" key="1">
    <source>
        <dbReference type="ARBA" id="ARBA00001947"/>
    </source>
</evidence>
<dbReference type="GO" id="GO:0004222">
    <property type="term" value="F:metalloendopeptidase activity"/>
    <property type="evidence" value="ECO:0007669"/>
    <property type="project" value="InterPro"/>
</dbReference>
<evidence type="ECO:0000256" key="5">
    <source>
        <dbReference type="ARBA" id="ARBA00022801"/>
    </source>
</evidence>
<evidence type="ECO:0000259" key="10">
    <source>
        <dbReference type="Pfam" id="PF00675"/>
    </source>
</evidence>